<reference evidence="1" key="2">
    <citation type="journal article" date="2023" name="Science">
        <title>Genomic signatures of disease resistance in endangered staghorn corals.</title>
        <authorList>
            <person name="Vollmer S.V."/>
            <person name="Selwyn J.D."/>
            <person name="Despard B.A."/>
            <person name="Roesel C.L."/>
        </authorList>
    </citation>
    <scope>NUCLEOTIDE SEQUENCE</scope>
    <source>
        <strain evidence="1">K2</strain>
    </source>
</reference>
<dbReference type="EMBL" id="JARQWQ010000130">
    <property type="protein sequence ID" value="KAK2549194.1"/>
    <property type="molecule type" value="Genomic_DNA"/>
</dbReference>
<comment type="caution">
    <text evidence="1">The sequence shown here is derived from an EMBL/GenBank/DDBJ whole genome shotgun (WGS) entry which is preliminary data.</text>
</comment>
<proteinExistence type="predicted"/>
<gene>
    <name evidence="1" type="ORF">P5673_030416</name>
</gene>
<name>A0AAD9PU81_ACRCE</name>
<reference evidence="1" key="1">
    <citation type="journal article" date="2023" name="G3 (Bethesda)">
        <title>Whole genome assembly and annotation of the endangered Caribbean coral Acropora cervicornis.</title>
        <authorList>
            <person name="Selwyn J.D."/>
            <person name="Vollmer S.V."/>
        </authorList>
    </citation>
    <scope>NUCLEOTIDE SEQUENCE</scope>
    <source>
        <strain evidence="1">K2</strain>
    </source>
</reference>
<dbReference type="AlphaFoldDB" id="A0AAD9PU81"/>
<protein>
    <submittedName>
        <fullName evidence="1">Uncharacterized protein</fullName>
    </submittedName>
</protein>
<evidence type="ECO:0000313" key="1">
    <source>
        <dbReference type="EMBL" id="KAK2549194.1"/>
    </source>
</evidence>
<accession>A0AAD9PU81</accession>
<dbReference type="Proteomes" id="UP001249851">
    <property type="component" value="Unassembled WGS sequence"/>
</dbReference>
<evidence type="ECO:0000313" key="2">
    <source>
        <dbReference type="Proteomes" id="UP001249851"/>
    </source>
</evidence>
<sequence length="75" mass="8676">MYIKYQSIFVGPLVGLVVTIVNQQSQTRLQMGSACTLADTIKCNRVFRFSGFKKDIAKHFFCSFVHFKLIYEFQS</sequence>
<keyword evidence="2" id="KW-1185">Reference proteome</keyword>
<organism evidence="1 2">
    <name type="scientific">Acropora cervicornis</name>
    <name type="common">Staghorn coral</name>
    <dbReference type="NCBI Taxonomy" id="6130"/>
    <lineage>
        <taxon>Eukaryota</taxon>
        <taxon>Metazoa</taxon>
        <taxon>Cnidaria</taxon>
        <taxon>Anthozoa</taxon>
        <taxon>Hexacorallia</taxon>
        <taxon>Scleractinia</taxon>
        <taxon>Astrocoeniina</taxon>
        <taxon>Acroporidae</taxon>
        <taxon>Acropora</taxon>
    </lineage>
</organism>